<dbReference type="AlphaFoldDB" id="A0A482VSP7"/>
<dbReference type="PANTHER" id="PTHR11214">
    <property type="entry name" value="BETA-1,3-N-ACETYLGLUCOSAMINYLTRANSFERASE"/>
    <property type="match status" value="1"/>
</dbReference>
<dbReference type="EMBL" id="QDEB01068353">
    <property type="protein sequence ID" value="RZC35730.1"/>
    <property type="molecule type" value="Genomic_DNA"/>
</dbReference>
<comment type="caution">
    <text evidence="11">The sequence shown here is derived from an EMBL/GenBank/DDBJ whole genome shotgun (WGS) entry which is preliminary data.</text>
</comment>
<keyword evidence="12" id="KW-1185">Reference proteome</keyword>
<proteinExistence type="inferred from homology"/>
<keyword evidence="9" id="KW-0472">Membrane</keyword>
<evidence type="ECO:0000256" key="3">
    <source>
        <dbReference type="ARBA" id="ARBA00022676"/>
    </source>
</evidence>
<keyword evidence="3 10" id="KW-0328">Glycosyltransferase</keyword>
<keyword evidence="6" id="KW-0735">Signal-anchor</keyword>
<dbReference type="EC" id="2.4.1.-" evidence="10"/>
<accession>A0A482VSP7</accession>
<evidence type="ECO:0000256" key="8">
    <source>
        <dbReference type="ARBA" id="ARBA00023034"/>
    </source>
</evidence>
<evidence type="ECO:0000256" key="5">
    <source>
        <dbReference type="ARBA" id="ARBA00022692"/>
    </source>
</evidence>
<comment type="similarity">
    <text evidence="2 10">Belongs to the glycosyltransferase 31 family.</text>
</comment>
<comment type="subcellular location">
    <subcellularLocation>
        <location evidence="1 10">Golgi apparatus membrane</location>
        <topology evidence="1 10">Single-pass type II membrane protein</topology>
    </subcellularLocation>
</comment>
<name>A0A482VSP7_ASBVE</name>
<dbReference type="Pfam" id="PF01762">
    <property type="entry name" value="Galactosyl_T"/>
    <property type="match status" value="2"/>
</dbReference>
<dbReference type="GO" id="GO:0016758">
    <property type="term" value="F:hexosyltransferase activity"/>
    <property type="evidence" value="ECO:0007669"/>
    <property type="project" value="InterPro"/>
</dbReference>
<evidence type="ECO:0000256" key="7">
    <source>
        <dbReference type="ARBA" id="ARBA00022989"/>
    </source>
</evidence>
<dbReference type="OrthoDB" id="5957813at2759"/>
<dbReference type="FunFam" id="3.90.550.50:FF:000042">
    <property type="entry name" value="Hexosyltransferase"/>
    <property type="match status" value="1"/>
</dbReference>
<dbReference type="Gene3D" id="3.90.550.50">
    <property type="match status" value="1"/>
</dbReference>
<evidence type="ECO:0000256" key="1">
    <source>
        <dbReference type="ARBA" id="ARBA00004323"/>
    </source>
</evidence>
<protein>
    <recommendedName>
        <fullName evidence="10">Hexosyltransferase</fullName>
        <ecNumber evidence="10">2.4.1.-</ecNumber>
    </recommendedName>
</protein>
<dbReference type="GO" id="GO:0008194">
    <property type="term" value="F:UDP-glycosyltransferase activity"/>
    <property type="evidence" value="ECO:0007669"/>
    <property type="project" value="TreeGrafter"/>
</dbReference>
<sequence>MLLYFGVFTHVLESDFTKDFHYPYDGDIEEFVQQLRHNITPNVQPINSYNFEFFKNCSDKCNAESLRLVFLVKSDPEHFDRRIAIRSSWGYEHRFSDVEIRRVFLLGKRNNTKLQLKLDMESRNFNDIIQANFTDDYYNNTLKTMMGFSWAAKFCPKSRFYMFVDDDYYVSTKNLLRFIRNPVGYPKYLKKLNVITRSLTQFDFDLDDTVRLYAGYAFKSSPLRHLSSKWYVSLSEYPYDKWPPYVTAGAYVLSRAALLDMYYASFYTKHFKFDDIYVALLAFKCKIEPFHCDEFYFNKLSYNPKSYEFVIASHGYEDFKELLNVWTQQRALGHA</sequence>
<keyword evidence="7" id="KW-1133">Transmembrane helix</keyword>
<evidence type="ECO:0000313" key="11">
    <source>
        <dbReference type="EMBL" id="RZC35730.1"/>
    </source>
</evidence>
<dbReference type="STRING" id="1661398.A0A482VSP7"/>
<evidence type="ECO:0000256" key="6">
    <source>
        <dbReference type="ARBA" id="ARBA00022968"/>
    </source>
</evidence>
<evidence type="ECO:0000256" key="9">
    <source>
        <dbReference type="ARBA" id="ARBA00023136"/>
    </source>
</evidence>
<evidence type="ECO:0000256" key="2">
    <source>
        <dbReference type="ARBA" id="ARBA00008661"/>
    </source>
</evidence>
<evidence type="ECO:0000256" key="4">
    <source>
        <dbReference type="ARBA" id="ARBA00022679"/>
    </source>
</evidence>
<keyword evidence="5" id="KW-0812">Transmembrane</keyword>
<evidence type="ECO:0000256" key="10">
    <source>
        <dbReference type="RuleBase" id="RU363063"/>
    </source>
</evidence>
<organism evidence="11 12">
    <name type="scientific">Asbolus verrucosus</name>
    <name type="common">Desert ironclad beetle</name>
    <dbReference type="NCBI Taxonomy" id="1661398"/>
    <lineage>
        <taxon>Eukaryota</taxon>
        <taxon>Metazoa</taxon>
        <taxon>Ecdysozoa</taxon>
        <taxon>Arthropoda</taxon>
        <taxon>Hexapoda</taxon>
        <taxon>Insecta</taxon>
        <taxon>Pterygota</taxon>
        <taxon>Neoptera</taxon>
        <taxon>Endopterygota</taxon>
        <taxon>Coleoptera</taxon>
        <taxon>Polyphaga</taxon>
        <taxon>Cucujiformia</taxon>
        <taxon>Tenebrionidae</taxon>
        <taxon>Pimeliinae</taxon>
        <taxon>Asbolus</taxon>
    </lineage>
</organism>
<reference evidence="11 12" key="1">
    <citation type="submission" date="2017-03" db="EMBL/GenBank/DDBJ databases">
        <title>Genome of the blue death feigning beetle - Asbolus verrucosus.</title>
        <authorList>
            <person name="Rider S.D."/>
        </authorList>
    </citation>
    <scope>NUCLEOTIDE SEQUENCE [LARGE SCALE GENOMIC DNA]</scope>
    <source>
        <strain evidence="11">Butters</strain>
        <tissue evidence="11">Head and leg muscle</tissue>
    </source>
</reference>
<dbReference type="PANTHER" id="PTHR11214:SF349">
    <property type="entry name" value="BETA-1,3-GALACTOSYLTRANSFERASE BRN"/>
    <property type="match status" value="1"/>
</dbReference>
<dbReference type="Proteomes" id="UP000292052">
    <property type="component" value="Unassembled WGS sequence"/>
</dbReference>
<gene>
    <name evidence="11" type="ORF">BDFB_000812</name>
</gene>
<dbReference type="InterPro" id="IPR002659">
    <property type="entry name" value="Glyco_trans_31"/>
</dbReference>
<dbReference type="GO" id="GO:0000139">
    <property type="term" value="C:Golgi membrane"/>
    <property type="evidence" value="ECO:0007669"/>
    <property type="project" value="UniProtKB-SubCell"/>
</dbReference>
<evidence type="ECO:0000313" key="12">
    <source>
        <dbReference type="Proteomes" id="UP000292052"/>
    </source>
</evidence>
<dbReference type="GO" id="GO:0006493">
    <property type="term" value="P:protein O-linked glycosylation"/>
    <property type="evidence" value="ECO:0007669"/>
    <property type="project" value="TreeGrafter"/>
</dbReference>
<keyword evidence="8 10" id="KW-0333">Golgi apparatus</keyword>
<keyword evidence="4" id="KW-0808">Transferase</keyword>